<keyword evidence="1" id="KW-0812">Transmembrane</keyword>
<comment type="caution">
    <text evidence="2">The sequence shown here is derived from an EMBL/GenBank/DDBJ whole genome shotgun (WGS) entry which is preliminary data.</text>
</comment>
<name>A0AAU9J601_9CILI</name>
<dbReference type="Proteomes" id="UP001162131">
    <property type="component" value="Unassembled WGS sequence"/>
</dbReference>
<evidence type="ECO:0000313" key="2">
    <source>
        <dbReference type="EMBL" id="CAG9321666.1"/>
    </source>
</evidence>
<feature type="transmembrane region" description="Helical" evidence="1">
    <location>
        <begin position="12"/>
        <end position="29"/>
    </location>
</feature>
<evidence type="ECO:0000256" key="1">
    <source>
        <dbReference type="SAM" id="Phobius"/>
    </source>
</evidence>
<keyword evidence="3" id="KW-1185">Reference proteome</keyword>
<gene>
    <name evidence="2" type="ORF">BSTOLATCC_MIC28941</name>
</gene>
<protein>
    <submittedName>
        <fullName evidence="2">Uncharacterized protein</fullName>
    </submittedName>
</protein>
<reference evidence="2" key="1">
    <citation type="submission" date="2021-09" db="EMBL/GenBank/DDBJ databases">
        <authorList>
            <consortium name="AG Swart"/>
            <person name="Singh M."/>
            <person name="Singh A."/>
            <person name="Seah K."/>
            <person name="Emmerich C."/>
        </authorList>
    </citation>
    <scope>NUCLEOTIDE SEQUENCE</scope>
    <source>
        <strain evidence="2">ATCC30299</strain>
    </source>
</reference>
<keyword evidence="1" id="KW-1133">Transmembrane helix</keyword>
<evidence type="ECO:0000313" key="3">
    <source>
        <dbReference type="Proteomes" id="UP001162131"/>
    </source>
</evidence>
<dbReference type="AlphaFoldDB" id="A0AAU9J601"/>
<keyword evidence="1" id="KW-0472">Membrane</keyword>
<organism evidence="2 3">
    <name type="scientific">Blepharisma stoltei</name>
    <dbReference type="NCBI Taxonomy" id="1481888"/>
    <lineage>
        <taxon>Eukaryota</taxon>
        <taxon>Sar</taxon>
        <taxon>Alveolata</taxon>
        <taxon>Ciliophora</taxon>
        <taxon>Postciliodesmatophora</taxon>
        <taxon>Heterotrichea</taxon>
        <taxon>Heterotrichida</taxon>
        <taxon>Blepharismidae</taxon>
        <taxon>Blepharisma</taxon>
    </lineage>
</organism>
<accession>A0AAU9J601</accession>
<sequence length="176" mass="20051">MAVSERTRATSAMILYVLIAVGLGLDYAQHALITLQEPLATAIPDLPLYQELAHHYAILAVWPAPHFHTLAAPHASQDIIYTKWFAIAVALLEQFQIYPQSPATKILHFLSYSTFFNFQACLLGILRHLNLPMPLIEAGNLEKMTLFQQFIRSLIFLRFRPGFTSPKMLILRWFSI</sequence>
<dbReference type="EMBL" id="CAJZBQ010000028">
    <property type="protein sequence ID" value="CAG9321666.1"/>
    <property type="molecule type" value="Genomic_DNA"/>
</dbReference>
<proteinExistence type="predicted"/>